<keyword evidence="2" id="KW-1185">Reference proteome</keyword>
<dbReference type="InterPro" id="IPR007710">
    <property type="entry name" value="Nucleoside_deoxyribTrfase"/>
</dbReference>
<dbReference type="RefSeq" id="WP_190247829.1">
    <property type="nucleotide sequence ID" value="NZ_BMPI01000002.1"/>
</dbReference>
<dbReference type="AlphaFoldDB" id="A0A917WHV5"/>
<proteinExistence type="predicted"/>
<reference evidence="1" key="1">
    <citation type="journal article" date="2014" name="Int. J. Syst. Evol. Microbiol.">
        <title>Complete genome sequence of Corynebacterium casei LMG S-19264T (=DSM 44701T), isolated from a smear-ripened cheese.</title>
        <authorList>
            <consortium name="US DOE Joint Genome Institute (JGI-PGF)"/>
            <person name="Walter F."/>
            <person name="Albersmeier A."/>
            <person name="Kalinowski J."/>
            <person name="Ruckert C."/>
        </authorList>
    </citation>
    <scope>NUCLEOTIDE SEQUENCE</scope>
    <source>
        <strain evidence="1">JCM 19831</strain>
    </source>
</reference>
<dbReference type="Gene3D" id="3.40.50.450">
    <property type="match status" value="1"/>
</dbReference>
<organism evidence="1 2">
    <name type="scientific">Dactylosporangium sucinum</name>
    <dbReference type="NCBI Taxonomy" id="1424081"/>
    <lineage>
        <taxon>Bacteria</taxon>
        <taxon>Bacillati</taxon>
        <taxon>Actinomycetota</taxon>
        <taxon>Actinomycetes</taxon>
        <taxon>Micromonosporales</taxon>
        <taxon>Micromonosporaceae</taxon>
        <taxon>Dactylosporangium</taxon>
    </lineage>
</organism>
<gene>
    <name evidence="1" type="ORF">GCM10007977_002950</name>
</gene>
<reference evidence="1" key="2">
    <citation type="submission" date="2020-09" db="EMBL/GenBank/DDBJ databases">
        <authorList>
            <person name="Sun Q."/>
            <person name="Ohkuma M."/>
        </authorList>
    </citation>
    <scope>NUCLEOTIDE SEQUENCE</scope>
    <source>
        <strain evidence="1">JCM 19831</strain>
    </source>
</reference>
<evidence type="ECO:0000313" key="1">
    <source>
        <dbReference type="EMBL" id="GGM05212.1"/>
    </source>
</evidence>
<protein>
    <recommendedName>
        <fullName evidence="3">Nucleoside 2-deoxyribosyltransferase</fullName>
    </recommendedName>
</protein>
<sequence>MEAARPQPSVYFARAVDFVDPTEVAMSSARAREALARLGLRLVDPVEHEAGADLPGLTGSAHAAAIVELDLALLRRSDAMLVDMTIPARNYIGCVAELVYAHQWRIPAVVYVGSTGYEQRPWLRYHATHVCRSQDEAVAILRDVLIGTAALPAGRTPE</sequence>
<name>A0A917WHV5_9ACTN</name>
<dbReference type="Proteomes" id="UP000642070">
    <property type="component" value="Unassembled WGS sequence"/>
</dbReference>
<comment type="caution">
    <text evidence="1">The sequence shown here is derived from an EMBL/GenBank/DDBJ whole genome shotgun (WGS) entry which is preliminary data.</text>
</comment>
<accession>A0A917WHV5</accession>
<dbReference type="Pfam" id="PF05014">
    <property type="entry name" value="Nuc_deoxyrib_tr"/>
    <property type="match status" value="1"/>
</dbReference>
<evidence type="ECO:0000313" key="2">
    <source>
        <dbReference type="Proteomes" id="UP000642070"/>
    </source>
</evidence>
<dbReference type="SUPFAM" id="SSF52309">
    <property type="entry name" value="N-(deoxy)ribosyltransferase-like"/>
    <property type="match status" value="1"/>
</dbReference>
<dbReference type="EMBL" id="BMPI01000002">
    <property type="protein sequence ID" value="GGM05212.1"/>
    <property type="molecule type" value="Genomic_DNA"/>
</dbReference>
<evidence type="ECO:0008006" key="3">
    <source>
        <dbReference type="Google" id="ProtNLM"/>
    </source>
</evidence>